<organism evidence="1 2">
    <name type="scientific">Hoylesella nanceiensis</name>
    <dbReference type="NCBI Taxonomy" id="425941"/>
    <lineage>
        <taxon>Bacteria</taxon>
        <taxon>Pseudomonadati</taxon>
        <taxon>Bacteroidota</taxon>
        <taxon>Bacteroidia</taxon>
        <taxon>Bacteroidales</taxon>
        <taxon>Prevotellaceae</taxon>
        <taxon>Hoylesella</taxon>
    </lineage>
</organism>
<dbReference type="RefSeq" id="WP_278485355.1">
    <property type="nucleotide sequence ID" value="NZ_JABZTC010000011.1"/>
</dbReference>
<proteinExistence type="predicted"/>
<accession>A0ABS6YDK8</accession>
<comment type="caution">
    <text evidence="1">The sequence shown here is derived from an EMBL/GenBank/DDBJ whole genome shotgun (WGS) entry which is preliminary data.</text>
</comment>
<protein>
    <submittedName>
        <fullName evidence="1">Uncharacterized protein</fullName>
    </submittedName>
</protein>
<keyword evidence="2" id="KW-1185">Reference proteome</keyword>
<dbReference type="EMBL" id="JAHXCT010000005">
    <property type="protein sequence ID" value="MBW4769635.1"/>
    <property type="molecule type" value="Genomic_DNA"/>
</dbReference>
<evidence type="ECO:0000313" key="2">
    <source>
        <dbReference type="Proteomes" id="UP000788426"/>
    </source>
</evidence>
<gene>
    <name evidence="1" type="ORF">KZO38_07655</name>
</gene>
<name>A0ABS6YDK8_9BACT</name>
<dbReference type="Proteomes" id="UP000788426">
    <property type="component" value="Unassembled WGS sequence"/>
</dbReference>
<evidence type="ECO:0000313" key="1">
    <source>
        <dbReference type="EMBL" id="MBW4769635.1"/>
    </source>
</evidence>
<reference evidence="1 2" key="1">
    <citation type="submission" date="2021-07" db="EMBL/GenBank/DDBJ databases">
        <title>Genomic diversity and antimicrobial resistance of Prevotella spp. isolated from chronic lung disease airways.</title>
        <authorList>
            <person name="Webb K.A."/>
            <person name="Olagoke O.S."/>
            <person name="Baird T."/>
            <person name="Neill J."/>
            <person name="Pham A."/>
            <person name="Wells T.J."/>
            <person name="Ramsay K.A."/>
            <person name="Bell S.C."/>
            <person name="Sarovich D.S."/>
            <person name="Price E.P."/>
        </authorList>
    </citation>
    <scope>NUCLEOTIDE SEQUENCE [LARGE SCALE GENOMIC DNA]</scope>
    <source>
        <strain evidence="1 2">SCHI0011.S.12</strain>
    </source>
</reference>
<sequence length="50" mass="6312">MEWLKGGKTLKRKREMTEFDIKKEMNRKRKEWRWAPKSFRGTNKKEHRYG</sequence>